<dbReference type="EMBL" id="LAZR01027017">
    <property type="protein sequence ID" value="KKL67016.1"/>
    <property type="molecule type" value="Genomic_DNA"/>
</dbReference>
<comment type="caution">
    <text evidence="2">The sequence shown here is derived from an EMBL/GenBank/DDBJ whole genome shotgun (WGS) entry which is preliminary data.</text>
</comment>
<feature type="region of interest" description="Disordered" evidence="1">
    <location>
        <begin position="96"/>
        <end position="152"/>
    </location>
</feature>
<evidence type="ECO:0000313" key="2">
    <source>
        <dbReference type="EMBL" id="KKL67016.1"/>
    </source>
</evidence>
<dbReference type="AlphaFoldDB" id="A0A0F9EL55"/>
<evidence type="ECO:0000256" key="1">
    <source>
        <dbReference type="SAM" id="MobiDB-lite"/>
    </source>
</evidence>
<reference evidence="2" key="1">
    <citation type="journal article" date="2015" name="Nature">
        <title>Complex archaea that bridge the gap between prokaryotes and eukaryotes.</title>
        <authorList>
            <person name="Spang A."/>
            <person name="Saw J.H."/>
            <person name="Jorgensen S.L."/>
            <person name="Zaremba-Niedzwiedzka K."/>
            <person name="Martijn J."/>
            <person name="Lind A.E."/>
            <person name="van Eijk R."/>
            <person name="Schleper C."/>
            <person name="Guy L."/>
            <person name="Ettema T.J."/>
        </authorList>
    </citation>
    <scope>NUCLEOTIDE SEQUENCE</scope>
</reference>
<accession>A0A0F9EL55</accession>
<proteinExistence type="predicted"/>
<protein>
    <submittedName>
        <fullName evidence="2">Uncharacterized protein</fullName>
    </submittedName>
</protein>
<gene>
    <name evidence="2" type="ORF">LCGC14_2139210</name>
</gene>
<name>A0A0F9EL55_9ZZZZ</name>
<organism evidence="2">
    <name type="scientific">marine sediment metagenome</name>
    <dbReference type="NCBI Taxonomy" id="412755"/>
    <lineage>
        <taxon>unclassified sequences</taxon>
        <taxon>metagenomes</taxon>
        <taxon>ecological metagenomes</taxon>
    </lineage>
</organism>
<sequence length="152" mass="17164">MTWIRVETNVAENDKVIALAEGCGISVEAALGFLIRFWGRVAEHRTDGDLSHMSDSALERWAGWDGMPTVFSSTLRKLFIRNDILEGWMERQGKLAQRAAKDRARKKLGTSAEPPRKKRRYVTERSSPPTPPKPDRKASAGFTNEAEFAEKF</sequence>